<evidence type="ECO:0000313" key="7">
    <source>
        <dbReference type="Proteomes" id="UP000605144"/>
    </source>
</evidence>
<keyword evidence="4" id="KW-0699">rRNA-binding</keyword>
<dbReference type="InterPro" id="IPR005825">
    <property type="entry name" value="Ribosomal_uL24_CS"/>
</dbReference>
<feature type="domain" description="KOW" evidence="5">
    <location>
        <begin position="46"/>
        <end position="73"/>
    </location>
</feature>
<dbReference type="FunFam" id="2.30.30.30:FF:000009">
    <property type="entry name" value="60S ribosomal protein L26"/>
    <property type="match status" value="1"/>
</dbReference>
<comment type="caution">
    <text evidence="6">The sequence shown here is derived from an EMBL/GenBank/DDBJ whole genome shotgun (WGS) entry which is preliminary data.</text>
</comment>
<comment type="function">
    <text evidence="4">Located at the polypeptide exit tunnel on the outside of the subunit.</text>
</comment>
<dbReference type="InterPro" id="IPR041988">
    <property type="entry name" value="Ribosomal_uL24_KOW"/>
</dbReference>
<dbReference type="CDD" id="cd06089">
    <property type="entry name" value="KOW_RPL26"/>
    <property type="match status" value="1"/>
</dbReference>
<evidence type="ECO:0000256" key="1">
    <source>
        <dbReference type="ARBA" id="ARBA00010618"/>
    </source>
</evidence>
<name>A0A832YT47_9EURY</name>
<evidence type="ECO:0000256" key="4">
    <source>
        <dbReference type="HAMAP-Rule" id="MF_01326"/>
    </source>
</evidence>
<keyword evidence="3 4" id="KW-0687">Ribonucleoprotein</keyword>
<sequence length="120" mass="14038">MALTKSKQPRKQRKALYNAPLHVRNKLMSAALSKELKKKYNKNSLPVRKGDTVKILRGDFKNIEGEITKVDYKKYRIHVKGALNKKQDGKETPYPIHPSNVMITKLEDSDERRFKFLDRK</sequence>
<dbReference type="GO" id="GO:0015934">
    <property type="term" value="C:large ribosomal subunit"/>
    <property type="evidence" value="ECO:0007669"/>
    <property type="project" value="UniProtKB-UniRule"/>
</dbReference>
<protein>
    <recommendedName>
        <fullName evidence="4">Large ribosomal subunit protein uL24</fullName>
    </recommendedName>
</protein>
<dbReference type="Pfam" id="PF00467">
    <property type="entry name" value="KOW"/>
    <property type="match status" value="1"/>
</dbReference>
<dbReference type="PROSITE" id="PS01108">
    <property type="entry name" value="RIBOSOMAL_L24"/>
    <property type="match status" value="1"/>
</dbReference>
<dbReference type="PANTHER" id="PTHR11143">
    <property type="entry name" value="60S RIBOSOMAL PROTEIN L26 FAMILY MEMBER"/>
    <property type="match status" value="1"/>
</dbReference>
<dbReference type="NCBIfam" id="TIGR01080">
    <property type="entry name" value="rplX_A_E"/>
    <property type="match status" value="1"/>
</dbReference>
<dbReference type="Gene3D" id="2.30.30.30">
    <property type="match status" value="1"/>
</dbReference>
<keyword evidence="4" id="KW-0694">RNA-binding</keyword>
<organism evidence="6 7">
    <name type="scientific">Methanothermococcus okinawensis</name>
    <dbReference type="NCBI Taxonomy" id="155863"/>
    <lineage>
        <taxon>Archaea</taxon>
        <taxon>Methanobacteriati</taxon>
        <taxon>Methanobacteriota</taxon>
        <taxon>Methanomada group</taxon>
        <taxon>Methanococci</taxon>
        <taxon>Methanococcales</taxon>
        <taxon>Methanococcaceae</taxon>
        <taxon>Methanothermococcus</taxon>
    </lineage>
</organism>
<comment type="similarity">
    <text evidence="1 4">Belongs to the universal ribosomal protein uL24 family.</text>
</comment>
<dbReference type="InterPro" id="IPR008991">
    <property type="entry name" value="Translation_prot_SH3-like_sf"/>
</dbReference>
<evidence type="ECO:0000313" key="6">
    <source>
        <dbReference type="EMBL" id="HIP17675.1"/>
    </source>
</evidence>
<dbReference type="HAMAP" id="MF_01326_A">
    <property type="entry name" value="Ribosomal_uL24_A"/>
    <property type="match status" value="1"/>
</dbReference>
<dbReference type="GO" id="GO:0003735">
    <property type="term" value="F:structural constituent of ribosome"/>
    <property type="evidence" value="ECO:0007669"/>
    <property type="project" value="UniProtKB-UniRule"/>
</dbReference>
<comment type="subunit">
    <text evidence="4">Part of the 50S ribosomal subunit.</text>
</comment>
<evidence type="ECO:0000256" key="3">
    <source>
        <dbReference type="ARBA" id="ARBA00023274"/>
    </source>
</evidence>
<keyword evidence="2 4" id="KW-0689">Ribosomal protein</keyword>
<dbReference type="Pfam" id="PF16906">
    <property type="entry name" value="Ribosomal_L26"/>
    <property type="match status" value="1"/>
</dbReference>
<evidence type="ECO:0000256" key="2">
    <source>
        <dbReference type="ARBA" id="ARBA00022980"/>
    </source>
</evidence>
<dbReference type="GO" id="GO:0019843">
    <property type="term" value="F:rRNA binding"/>
    <property type="evidence" value="ECO:0007669"/>
    <property type="project" value="UniProtKB-UniRule"/>
</dbReference>
<dbReference type="SMART" id="SM00739">
    <property type="entry name" value="KOW"/>
    <property type="match status" value="1"/>
</dbReference>
<dbReference type="Proteomes" id="UP000605144">
    <property type="component" value="Unassembled WGS sequence"/>
</dbReference>
<gene>
    <name evidence="4" type="primary">rpl24</name>
    <name evidence="6" type="ORF">EYG76_05220</name>
</gene>
<dbReference type="GO" id="GO:0006412">
    <property type="term" value="P:translation"/>
    <property type="evidence" value="ECO:0007669"/>
    <property type="project" value="UniProtKB-UniRule"/>
</dbReference>
<dbReference type="InterPro" id="IPR005824">
    <property type="entry name" value="KOW"/>
</dbReference>
<accession>A0A832YT47</accession>
<reference evidence="6" key="1">
    <citation type="journal article" date="2020" name="ISME J.">
        <title>Gammaproteobacteria mediating utilization of methyl-, sulfur- and petroleum organic compounds in deep ocean hydrothermal plumes.</title>
        <authorList>
            <person name="Zhou Z."/>
            <person name="Liu Y."/>
            <person name="Pan J."/>
            <person name="Cron B.R."/>
            <person name="Toner B.M."/>
            <person name="Anantharaman K."/>
            <person name="Breier J.A."/>
            <person name="Dick G.J."/>
            <person name="Li M."/>
        </authorList>
    </citation>
    <scope>NUCLEOTIDE SEQUENCE</scope>
    <source>
        <strain evidence="6">SZUA-1385</strain>
    </source>
</reference>
<dbReference type="SUPFAM" id="SSF50104">
    <property type="entry name" value="Translation proteins SH3-like domain"/>
    <property type="match status" value="1"/>
</dbReference>
<dbReference type="EMBL" id="DQSV01000098">
    <property type="protein sequence ID" value="HIP17675.1"/>
    <property type="molecule type" value="Genomic_DNA"/>
</dbReference>
<comment type="function">
    <text evidence="4">One of two assembly initiator proteins, it binds directly to the 5'-end of the 23S rRNA, where it nucleates assembly of the 50S subunit.</text>
</comment>
<dbReference type="InterPro" id="IPR014722">
    <property type="entry name" value="Rib_uL2_dom2"/>
</dbReference>
<proteinExistence type="inferred from homology"/>
<dbReference type="InterPro" id="IPR005756">
    <property type="entry name" value="Ribosomal_uL24_euk/arc"/>
</dbReference>
<dbReference type="AlphaFoldDB" id="A0A832YT47"/>
<evidence type="ECO:0000259" key="5">
    <source>
        <dbReference type="SMART" id="SM00739"/>
    </source>
</evidence>